<dbReference type="GO" id="GO:0008278">
    <property type="term" value="C:cohesin complex"/>
    <property type="evidence" value="ECO:0007669"/>
    <property type="project" value="InterPro"/>
</dbReference>
<dbReference type="GO" id="GO:0007062">
    <property type="term" value="P:sister chromatid cohesion"/>
    <property type="evidence" value="ECO:0007669"/>
    <property type="project" value="InterPro"/>
</dbReference>
<dbReference type="InterPro" id="IPR039781">
    <property type="entry name" value="Rad21/Rec8-like"/>
</dbReference>
<evidence type="ECO:0000256" key="2">
    <source>
        <dbReference type="ARBA" id="ARBA00023242"/>
    </source>
</evidence>
<evidence type="ECO:0000313" key="6">
    <source>
        <dbReference type="EMBL" id="KXN66246.1"/>
    </source>
</evidence>
<dbReference type="InterPro" id="IPR006909">
    <property type="entry name" value="Rad21/Rec8_C_eu"/>
</dbReference>
<keyword evidence="7" id="KW-1185">Reference proteome</keyword>
<reference evidence="6 7" key="1">
    <citation type="journal article" date="2015" name="Genome Biol. Evol.">
        <title>Phylogenomic analyses indicate that early fungi evolved digesting cell walls of algal ancestors of land plants.</title>
        <authorList>
            <person name="Chang Y."/>
            <person name="Wang S."/>
            <person name="Sekimoto S."/>
            <person name="Aerts A.L."/>
            <person name="Choi C."/>
            <person name="Clum A."/>
            <person name="LaButti K.M."/>
            <person name="Lindquist E.A."/>
            <person name="Yee Ngan C."/>
            <person name="Ohm R.A."/>
            <person name="Salamov A.A."/>
            <person name="Grigoriev I.V."/>
            <person name="Spatafora J.W."/>
            <person name="Berbee M.L."/>
        </authorList>
    </citation>
    <scope>NUCLEOTIDE SEQUENCE [LARGE SCALE GENOMIC DNA]</scope>
    <source>
        <strain evidence="6 7">NRRL 28638</strain>
    </source>
</reference>
<comment type="subcellular location">
    <subcellularLocation>
        <location evidence="1">Nucleus</location>
    </subcellularLocation>
</comment>
<feature type="non-terminal residue" evidence="6">
    <location>
        <position position="503"/>
    </location>
</feature>
<accession>A0A137NU36</accession>
<proteinExistence type="predicted"/>
<dbReference type="GO" id="GO:1990414">
    <property type="term" value="P:replication-born double-strand break repair via sister chromatid exchange"/>
    <property type="evidence" value="ECO:0007669"/>
    <property type="project" value="TreeGrafter"/>
</dbReference>
<organism evidence="6 7">
    <name type="scientific">Conidiobolus coronatus (strain ATCC 28846 / CBS 209.66 / NRRL 28638)</name>
    <name type="common">Delacroixia coronata</name>
    <dbReference type="NCBI Taxonomy" id="796925"/>
    <lineage>
        <taxon>Eukaryota</taxon>
        <taxon>Fungi</taxon>
        <taxon>Fungi incertae sedis</taxon>
        <taxon>Zoopagomycota</taxon>
        <taxon>Entomophthoromycotina</taxon>
        <taxon>Entomophthoromycetes</taxon>
        <taxon>Entomophthorales</taxon>
        <taxon>Ancylistaceae</taxon>
        <taxon>Conidiobolus</taxon>
    </lineage>
</organism>
<dbReference type="Pfam" id="PF04825">
    <property type="entry name" value="Rad21_Rec8_N"/>
    <property type="match status" value="1"/>
</dbReference>
<dbReference type="Pfam" id="PF04824">
    <property type="entry name" value="Rad21_Rec8"/>
    <property type="match status" value="1"/>
</dbReference>
<dbReference type="Proteomes" id="UP000070444">
    <property type="component" value="Unassembled WGS sequence"/>
</dbReference>
<dbReference type="GO" id="GO:0005634">
    <property type="term" value="C:nucleus"/>
    <property type="evidence" value="ECO:0007669"/>
    <property type="project" value="UniProtKB-SubCell"/>
</dbReference>
<sequence>MFFPHDILIKYPSLGQSWLAATIGNSNNCKKLTKSNIIQFNIDEVCKFILSPPHPLSIRLSSQLMLGTVRILKYQIDIVLNQCHQVHDHIHKSQYTLKATRLAETILVTEQLHRLHRITLAENNDINIGMQIDQLLGSKLFDQLEEVGKYRSPTPGPLSIAQPSAFTSPSIILDGDTLTLMERAGGTGEEPLGLEFDHDYEPVGIELSKSPLLQASSPPAQEEEFVPPVSSKREPPSKKVKIDEAIVYSHRDLFRTFEQVTEDTNRELKEYEAKRKRRDELRQYLALFTEPLIPLYIHGEEEFLKNTLNAVVPPIDTEHEASFAAPISPLVDFSPIPSVGGQGSQIDIEEQRGGSGLSPMQPTMEMPWNLQGYENYLVSEDFNNLSFTNFMEQNQSQLLESIGTINLPVNLLQSSIIRPSSPIQMLEAHSPSSRINISASKLKLSTEEINFYQLVKDFTYHKNSQSTKLSQLIPQGSSKLVAAKAFYNVLVLKAKALIKLEQS</sequence>
<dbReference type="AlphaFoldDB" id="A0A137NU36"/>
<name>A0A137NU36_CONC2</name>
<protein>
    <recommendedName>
        <fullName evidence="8">Rad21/Rec8-like protein N-terminal domain-containing protein</fullName>
    </recommendedName>
</protein>
<evidence type="ECO:0000256" key="3">
    <source>
        <dbReference type="SAM" id="MobiDB-lite"/>
    </source>
</evidence>
<dbReference type="GO" id="GO:0003682">
    <property type="term" value="F:chromatin binding"/>
    <property type="evidence" value="ECO:0007669"/>
    <property type="project" value="TreeGrafter"/>
</dbReference>
<evidence type="ECO:0000313" key="7">
    <source>
        <dbReference type="Proteomes" id="UP000070444"/>
    </source>
</evidence>
<feature type="domain" description="Rad21/Rec8-like protein C-terminal eukaryotic" evidence="4">
    <location>
        <begin position="469"/>
        <end position="503"/>
    </location>
</feature>
<dbReference type="OrthoDB" id="10071381at2759"/>
<dbReference type="PANTHER" id="PTHR12585">
    <property type="entry name" value="SCC1 / RAD21 FAMILY MEMBER"/>
    <property type="match status" value="1"/>
</dbReference>
<evidence type="ECO:0000259" key="5">
    <source>
        <dbReference type="Pfam" id="PF04825"/>
    </source>
</evidence>
<dbReference type="EMBL" id="KQ964749">
    <property type="protein sequence ID" value="KXN66246.1"/>
    <property type="molecule type" value="Genomic_DNA"/>
</dbReference>
<evidence type="ECO:0008006" key="8">
    <source>
        <dbReference type="Google" id="ProtNLM"/>
    </source>
</evidence>
<dbReference type="InterPro" id="IPR006910">
    <property type="entry name" value="Rad21_Rec8_N"/>
</dbReference>
<feature type="domain" description="Rad21/Rec8-like protein N-terminal" evidence="5">
    <location>
        <begin position="1"/>
        <end position="97"/>
    </location>
</feature>
<keyword evidence="2" id="KW-0539">Nucleus</keyword>
<evidence type="ECO:0000259" key="4">
    <source>
        <dbReference type="Pfam" id="PF04824"/>
    </source>
</evidence>
<dbReference type="PANTHER" id="PTHR12585:SF72">
    <property type="entry name" value="MEIOTIC RECOMBINATION PROTEIN REC8"/>
    <property type="match status" value="1"/>
</dbReference>
<feature type="region of interest" description="Disordered" evidence="3">
    <location>
        <begin position="214"/>
        <end position="236"/>
    </location>
</feature>
<evidence type="ECO:0000256" key="1">
    <source>
        <dbReference type="ARBA" id="ARBA00004123"/>
    </source>
</evidence>
<dbReference type="STRING" id="796925.A0A137NU36"/>
<gene>
    <name evidence="6" type="ORF">CONCODRAFT_11949</name>
</gene>